<dbReference type="EMBL" id="AMFJ01036233">
    <property type="protein sequence ID" value="EKD24505.1"/>
    <property type="molecule type" value="Genomic_DNA"/>
</dbReference>
<dbReference type="Gene3D" id="3.90.220.20">
    <property type="entry name" value="DNA methylase specificity domains"/>
    <property type="match status" value="2"/>
</dbReference>
<feature type="domain" description="Type I restriction modification DNA specificity" evidence="5">
    <location>
        <begin position="218"/>
        <end position="384"/>
    </location>
</feature>
<dbReference type="InterPro" id="IPR052021">
    <property type="entry name" value="Type-I_RS_S_subunit"/>
</dbReference>
<keyword evidence="4" id="KW-0175">Coiled coil</keyword>
<evidence type="ECO:0000259" key="5">
    <source>
        <dbReference type="Pfam" id="PF01420"/>
    </source>
</evidence>
<keyword evidence="2" id="KW-0680">Restriction system</keyword>
<evidence type="ECO:0000256" key="3">
    <source>
        <dbReference type="ARBA" id="ARBA00023125"/>
    </source>
</evidence>
<comment type="caution">
    <text evidence="6">The sequence shown here is derived from an EMBL/GenBank/DDBJ whole genome shotgun (WGS) entry which is preliminary data.</text>
</comment>
<evidence type="ECO:0000256" key="2">
    <source>
        <dbReference type="ARBA" id="ARBA00022747"/>
    </source>
</evidence>
<dbReference type="InterPro" id="IPR044946">
    <property type="entry name" value="Restrct_endonuc_typeI_TRD_sf"/>
</dbReference>
<dbReference type="GO" id="GO:0003677">
    <property type="term" value="F:DNA binding"/>
    <property type="evidence" value="ECO:0007669"/>
    <property type="project" value="UniProtKB-KW"/>
</dbReference>
<accession>K1X363</accession>
<organism evidence="6">
    <name type="scientific">uncultured bacterium</name>
    <name type="common">gcode 4</name>
    <dbReference type="NCBI Taxonomy" id="1234023"/>
    <lineage>
        <taxon>Bacteria</taxon>
        <taxon>environmental samples</taxon>
    </lineage>
</organism>
<reference evidence="6" key="1">
    <citation type="journal article" date="2012" name="Science">
        <title>Fermentation, hydrogen, and sulfur metabolism in multiple uncultivated bacterial phyla.</title>
        <authorList>
            <person name="Wrighton K.C."/>
            <person name="Thomas B.C."/>
            <person name="Sharon I."/>
            <person name="Miller C.S."/>
            <person name="Castelle C.J."/>
            <person name="VerBerkmoes N.C."/>
            <person name="Wilkins M.J."/>
            <person name="Hettich R.L."/>
            <person name="Lipton M.S."/>
            <person name="Williams K.H."/>
            <person name="Long P.E."/>
            <person name="Banfield J.F."/>
        </authorList>
    </citation>
    <scope>NUCLEOTIDE SEQUENCE [LARGE SCALE GENOMIC DNA]</scope>
</reference>
<dbReference type="GO" id="GO:0009307">
    <property type="term" value="P:DNA restriction-modification system"/>
    <property type="evidence" value="ECO:0007669"/>
    <property type="project" value="UniProtKB-KW"/>
</dbReference>
<feature type="domain" description="Type I restriction modification DNA specificity" evidence="5">
    <location>
        <begin position="15"/>
        <end position="198"/>
    </location>
</feature>
<dbReference type="SUPFAM" id="SSF116734">
    <property type="entry name" value="DNA methylase specificity domain"/>
    <property type="match status" value="2"/>
</dbReference>
<evidence type="ECO:0000256" key="4">
    <source>
        <dbReference type="SAM" id="Coils"/>
    </source>
</evidence>
<dbReference type="Gene3D" id="1.10.287.1120">
    <property type="entry name" value="Bipartite methylase S protein"/>
    <property type="match status" value="1"/>
</dbReference>
<proteinExistence type="inferred from homology"/>
<dbReference type="InterPro" id="IPR000055">
    <property type="entry name" value="Restrct_endonuc_typeI_TRD"/>
</dbReference>
<dbReference type="AlphaFoldDB" id="K1X363"/>
<dbReference type="Pfam" id="PF01420">
    <property type="entry name" value="Methylase_S"/>
    <property type="match status" value="2"/>
</dbReference>
<keyword evidence="3" id="KW-0238">DNA-binding</keyword>
<protein>
    <recommendedName>
        <fullName evidence="5">Type I restriction modification DNA specificity domain-containing protein</fullName>
    </recommendedName>
</protein>
<gene>
    <name evidence="6" type="ORF">ACD_80C00226G0008</name>
</gene>
<dbReference type="PANTHER" id="PTHR30408:SF13">
    <property type="entry name" value="TYPE I RESTRICTION ENZYME HINDI SPECIFICITY SUBUNIT"/>
    <property type="match status" value="1"/>
</dbReference>
<comment type="similarity">
    <text evidence="1">Belongs to the type-I restriction system S methylase family.</text>
</comment>
<name>K1X363_9BACT</name>
<evidence type="ECO:0000256" key="1">
    <source>
        <dbReference type="ARBA" id="ARBA00010923"/>
    </source>
</evidence>
<evidence type="ECO:0000313" key="6">
    <source>
        <dbReference type="EMBL" id="EKD24505.1"/>
    </source>
</evidence>
<feature type="coiled-coil region" evidence="4">
    <location>
        <begin position="179"/>
        <end position="206"/>
    </location>
</feature>
<dbReference type="PANTHER" id="PTHR30408">
    <property type="entry name" value="TYPE-1 RESTRICTION ENZYME ECOKI SPECIFICITY PROTEIN"/>
    <property type="match status" value="1"/>
</dbReference>
<sequence length="417" mass="47387">MTQQIQSDIIKDQLPDGWVETTLGSVIERITKWTTPKSFSSDINDINYIKSESLNYDGSLDKSKIVKISSQVHNELKRSQLKENDILLSMAGIFLGKTGLVTKDLLPANTNQACAIITANPEIVDYIFLWYKLRNQESIKYFNSTPSQSAQPNINFEEIKSLPVFLPPLPEQQAIASVLSSFDNKIELLREQNKTLEQTAQTIFQEWFGKYGVDDELPEGWRVGKLGTEFDISIGRTPPRLEYQRFSKTPTGKKWISIKDIGNAWIYIFDTSEYLTDEAIKKFNIPVIPANTTILSFKMTVGKLTITTEEMLSNEAIAHLKIKDGSQLSTEFIYCYLQNLDFNSLGSTSSIVTAINSTIIKELELVIPNDEQLKKFDDTIKPIFEKIFTNSLQIKSLSETRDELLPRLMKGEVRVKI</sequence>
<dbReference type="CDD" id="cd17246">
    <property type="entry name" value="RMtype1_S_SonII-TRD2-CR2_like"/>
    <property type="match status" value="1"/>
</dbReference>
<dbReference type="CDD" id="cd17244">
    <property type="entry name" value="RMtype1_S_Apa101655I-TRD2-CR2_like"/>
    <property type="match status" value="1"/>
</dbReference>